<proteinExistence type="predicted"/>
<reference evidence="1 2" key="1">
    <citation type="submission" date="2024-07" db="EMBL/GenBank/DDBJ databases">
        <authorList>
            <person name="Akdeniz Z."/>
        </authorList>
    </citation>
    <scope>NUCLEOTIDE SEQUENCE [LARGE SCALE GENOMIC DNA]</scope>
</reference>
<evidence type="ECO:0000313" key="1">
    <source>
        <dbReference type="EMBL" id="CAL6087740.1"/>
    </source>
</evidence>
<protein>
    <submittedName>
        <fullName evidence="1">Hypothetical_protein</fullName>
    </submittedName>
</protein>
<evidence type="ECO:0000313" key="2">
    <source>
        <dbReference type="Proteomes" id="UP001642409"/>
    </source>
</evidence>
<keyword evidence="2" id="KW-1185">Reference proteome</keyword>
<comment type="caution">
    <text evidence="1">The sequence shown here is derived from an EMBL/GenBank/DDBJ whole genome shotgun (WGS) entry which is preliminary data.</text>
</comment>
<accession>A0ABP1LLA7</accession>
<dbReference type="EMBL" id="CAXDID020000403">
    <property type="protein sequence ID" value="CAL6087740.1"/>
    <property type="molecule type" value="Genomic_DNA"/>
</dbReference>
<organism evidence="1 2">
    <name type="scientific">Hexamita inflata</name>
    <dbReference type="NCBI Taxonomy" id="28002"/>
    <lineage>
        <taxon>Eukaryota</taxon>
        <taxon>Metamonada</taxon>
        <taxon>Diplomonadida</taxon>
        <taxon>Hexamitidae</taxon>
        <taxon>Hexamitinae</taxon>
        <taxon>Hexamita</taxon>
    </lineage>
</organism>
<gene>
    <name evidence="1" type="ORF">HINF_LOCUS63790</name>
</gene>
<name>A0ABP1LLA7_9EUKA</name>
<sequence>MIVGPKVFCDLIIYLSFDFLFSISTSKCQQQNYKYQFQEKDNILKQIAVPATKAAYLNNPKNQKNQLYLSGSFCWKYSYNFNNFCKSKFLGTSDLEPYQNNLAPREAYVNYLNNLWKIQNLKFVFN</sequence>
<dbReference type="Proteomes" id="UP001642409">
    <property type="component" value="Unassembled WGS sequence"/>
</dbReference>